<comment type="caution">
    <text evidence="5">The sequence shown here is derived from an EMBL/GenBank/DDBJ whole genome shotgun (WGS) entry which is preliminary data.</text>
</comment>
<dbReference type="EMBL" id="JBHDIY010000002">
    <property type="protein sequence ID" value="MFL4471825.1"/>
    <property type="molecule type" value="Genomic_DNA"/>
</dbReference>
<name>A0ABW8UXD3_9RHOB</name>
<dbReference type="InterPro" id="IPR050678">
    <property type="entry name" value="DNA_Partitioning_ATPase"/>
</dbReference>
<keyword evidence="3" id="KW-0812">Transmembrane</keyword>
<dbReference type="PANTHER" id="PTHR13696">
    <property type="entry name" value="P-LOOP CONTAINING NUCLEOSIDE TRIPHOSPHATE HYDROLASE"/>
    <property type="match status" value="1"/>
</dbReference>
<feature type="domain" description="CobQ/CobB/MinD/ParA nucleotide binding" evidence="4">
    <location>
        <begin position="34"/>
        <end position="217"/>
    </location>
</feature>
<gene>
    <name evidence="5" type="ORF">ACERZ8_18790</name>
</gene>
<keyword evidence="3" id="KW-0472">Membrane</keyword>
<feature type="transmembrane region" description="Helical" evidence="3">
    <location>
        <begin position="413"/>
        <end position="433"/>
    </location>
</feature>
<dbReference type="InterPro" id="IPR027417">
    <property type="entry name" value="P-loop_NTPase"/>
</dbReference>
<keyword evidence="1" id="KW-0175">Coiled coil</keyword>
<dbReference type="Proteomes" id="UP001627408">
    <property type="component" value="Unassembled WGS sequence"/>
</dbReference>
<keyword evidence="3" id="KW-1133">Transmembrane helix</keyword>
<accession>A0ABW8UXD3</accession>
<evidence type="ECO:0000256" key="3">
    <source>
        <dbReference type="SAM" id="Phobius"/>
    </source>
</evidence>
<dbReference type="Pfam" id="PF01656">
    <property type="entry name" value="CbiA"/>
    <property type="match status" value="1"/>
</dbReference>
<sequence>MQSNVKLDGFDLRPAQENAPQSQAPLPQPGKIYTFYSFKGGVGRSMAMANIAVLLAAQGKKVLIVDFDLEAPGLEHFFHNHDESLQERLMSRPGLIDLLNPDPIDWRDTITNVPLELEALSFTPSVRETSGRLDMIHSGRAARSADAYTQAVQSLNWDELYTKHDIGTRFGTYRGEWLAEYDYVLIDSRTGVTDIGDLCTVVLPDHLVLLFVTNQQNISGISQIYDRAVSEHAKQPFDRARLTVLPVLSRDEFYSENTLSREWRQRAANQLEPLFRDWLPEGLRPVDAFQKLFIPYFAFWSFGEALPVLTNPEEAANPSSINAAYSRLARLIFADLDWSSLDAQSDPAELSTTRIIQKKELEETFISQQVKLDRERAEIEARQREQEEQLARSIEDLARARELNEAKVSRRSLWAVILGVSVVAALIVTSLSVSLRQNADTIEAALVAERASAVTTKNRIEELTAELEIAREETRAAEARIADWQSRSTDVARQFSQCQEQIATAETQFRRYASEVQKSIRSAIGGVPFCNVIAPLVEQIADPDRYIESFKR</sequence>
<evidence type="ECO:0000313" key="5">
    <source>
        <dbReference type="EMBL" id="MFL4471825.1"/>
    </source>
</evidence>
<dbReference type="Gene3D" id="3.40.50.300">
    <property type="entry name" value="P-loop containing nucleotide triphosphate hydrolases"/>
    <property type="match status" value="1"/>
</dbReference>
<feature type="coiled-coil region" evidence="1">
    <location>
        <begin position="453"/>
        <end position="487"/>
    </location>
</feature>
<proteinExistence type="predicted"/>
<evidence type="ECO:0000313" key="6">
    <source>
        <dbReference type="Proteomes" id="UP001627408"/>
    </source>
</evidence>
<dbReference type="PANTHER" id="PTHR13696:SF52">
    <property type="entry name" value="PARA FAMILY PROTEIN CT_582"/>
    <property type="match status" value="1"/>
</dbReference>
<feature type="coiled-coil region" evidence="1">
    <location>
        <begin position="358"/>
        <end position="403"/>
    </location>
</feature>
<dbReference type="InterPro" id="IPR002586">
    <property type="entry name" value="CobQ/CobB/MinD/ParA_Nub-bd_dom"/>
</dbReference>
<dbReference type="SUPFAM" id="SSF52540">
    <property type="entry name" value="P-loop containing nucleoside triphosphate hydrolases"/>
    <property type="match status" value="1"/>
</dbReference>
<dbReference type="RefSeq" id="WP_407593691.1">
    <property type="nucleotide sequence ID" value="NZ_JBHDIY010000002.1"/>
</dbReference>
<organism evidence="5 6">
    <name type="scientific">Tateyamaria armeniaca</name>
    <dbReference type="NCBI Taxonomy" id="2518930"/>
    <lineage>
        <taxon>Bacteria</taxon>
        <taxon>Pseudomonadati</taxon>
        <taxon>Pseudomonadota</taxon>
        <taxon>Alphaproteobacteria</taxon>
        <taxon>Rhodobacterales</taxon>
        <taxon>Roseobacteraceae</taxon>
        <taxon>Tateyamaria</taxon>
    </lineage>
</organism>
<feature type="region of interest" description="Disordered" evidence="2">
    <location>
        <begin position="1"/>
        <end position="26"/>
    </location>
</feature>
<reference evidence="5 6" key="1">
    <citation type="submission" date="2024-08" db="EMBL/GenBank/DDBJ databases">
        <title>Tateyamaria sp. nov., isolated from marine algae.</title>
        <authorList>
            <person name="Choi B.J."/>
            <person name="Kim J.M."/>
            <person name="Lee J.K."/>
            <person name="Choi D.G."/>
            <person name="Bayburt H."/>
            <person name="Baek J.H."/>
            <person name="Han D.M."/>
            <person name="Jeon C.O."/>
        </authorList>
    </citation>
    <scope>NUCLEOTIDE SEQUENCE [LARGE SCALE GENOMIC DNA]</scope>
    <source>
        <strain evidence="5 6">KMU-156</strain>
    </source>
</reference>
<protein>
    <submittedName>
        <fullName evidence="5">KGGVGR-motif variant AAA ATPase</fullName>
    </submittedName>
</protein>
<evidence type="ECO:0000256" key="1">
    <source>
        <dbReference type="SAM" id="Coils"/>
    </source>
</evidence>
<evidence type="ECO:0000256" key="2">
    <source>
        <dbReference type="SAM" id="MobiDB-lite"/>
    </source>
</evidence>
<evidence type="ECO:0000259" key="4">
    <source>
        <dbReference type="Pfam" id="PF01656"/>
    </source>
</evidence>
<keyword evidence="6" id="KW-1185">Reference proteome</keyword>
<dbReference type="NCBIfam" id="NF047398">
    <property type="entry name" value="AAA_KGGVGR"/>
    <property type="match status" value="1"/>
</dbReference>